<dbReference type="EMBL" id="LXQE01000117">
    <property type="protein sequence ID" value="RCJ38571.1"/>
    <property type="molecule type" value="Genomic_DNA"/>
</dbReference>
<dbReference type="AlphaFoldDB" id="A0A367RRV6"/>
<dbReference type="Proteomes" id="UP000252085">
    <property type="component" value="Unassembled WGS sequence"/>
</dbReference>
<feature type="domain" description="Leucine-binding protein" evidence="5">
    <location>
        <begin position="59"/>
        <end position="409"/>
    </location>
</feature>
<dbReference type="CDD" id="cd06348">
    <property type="entry name" value="PBP1_ABC_HAAT-like"/>
    <property type="match status" value="1"/>
</dbReference>
<gene>
    <name evidence="6" type="ORF">A6769_09235</name>
</gene>
<evidence type="ECO:0000256" key="4">
    <source>
        <dbReference type="SAM" id="SignalP"/>
    </source>
</evidence>
<dbReference type="InterPro" id="IPR028081">
    <property type="entry name" value="Leu-bd"/>
</dbReference>
<evidence type="ECO:0000256" key="1">
    <source>
        <dbReference type="ARBA" id="ARBA00010062"/>
    </source>
</evidence>
<keyword evidence="2 4" id="KW-0732">Signal</keyword>
<feature type="compositionally biased region" description="Low complexity" evidence="3">
    <location>
        <begin position="27"/>
        <end position="51"/>
    </location>
</feature>
<dbReference type="PANTHER" id="PTHR30483">
    <property type="entry name" value="LEUCINE-SPECIFIC-BINDING PROTEIN"/>
    <property type="match status" value="1"/>
</dbReference>
<feature type="chain" id="PRO_5017041254" evidence="4">
    <location>
        <begin position="28"/>
        <end position="420"/>
    </location>
</feature>
<dbReference type="SUPFAM" id="SSF53822">
    <property type="entry name" value="Periplasmic binding protein-like I"/>
    <property type="match status" value="1"/>
</dbReference>
<dbReference type="InterPro" id="IPR028082">
    <property type="entry name" value="Peripla_BP_I"/>
</dbReference>
<dbReference type="Pfam" id="PF13458">
    <property type="entry name" value="Peripla_BP_6"/>
    <property type="match status" value="1"/>
</dbReference>
<feature type="region of interest" description="Disordered" evidence="3">
    <location>
        <begin position="26"/>
        <end position="51"/>
    </location>
</feature>
<feature type="signal peptide" evidence="4">
    <location>
        <begin position="1"/>
        <end position="27"/>
    </location>
</feature>
<dbReference type="InterPro" id="IPR051010">
    <property type="entry name" value="BCAA_transport"/>
</dbReference>
<proteinExistence type="inferred from homology"/>
<evidence type="ECO:0000256" key="3">
    <source>
        <dbReference type="SAM" id="MobiDB-lite"/>
    </source>
</evidence>
<dbReference type="PROSITE" id="PS51257">
    <property type="entry name" value="PROKAR_LIPOPROTEIN"/>
    <property type="match status" value="1"/>
</dbReference>
<organism evidence="6 7">
    <name type="scientific">Nostoc punctiforme NIES-2108</name>
    <dbReference type="NCBI Taxonomy" id="1356359"/>
    <lineage>
        <taxon>Bacteria</taxon>
        <taxon>Bacillati</taxon>
        <taxon>Cyanobacteriota</taxon>
        <taxon>Cyanophyceae</taxon>
        <taxon>Nostocales</taxon>
        <taxon>Nostocaceae</taxon>
        <taxon>Nostoc</taxon>
    </lineage>
</organism>
<sequence>MNNAIARTTALLSTCALLLTGCGGGTSTVTNSPTNSPNTTPNNTATNTPATTGTLSGAIPIGIGVAQTSNVALLGQEQVAGAKLAQKYFNSKGGVNGTPIKLVFQDTSGDEAGAINAFQTLINRDKVIGIVGPTLSQQAFSADPIGERAKVPIIGPSNTAKNIPEIGDYVARVSAPVSIVAPNSVKAALKQNPQLKKVAVFYAQNDAFSKSETEIFQQTVKDQGLELVTVQKFQTSDTDFQSQATNAINLKPDLVIISGLAADGGNLVRQLRELGYKGLIVGGNGLNTSNLLPVCKALCDGVLIAQAYSPEHPGEINAAFRKAYIEEYKKEPPQFSAQAFAAVQVYVEALQSLDKKSKINKLQLPELRTQLNKQILEGSYNTPLGEIGFTPTGEVVQKDFYVAQIKMEKDGSQGKFTFLK</sequence>
<evidence type="ECO:0000256" key="2">
    <source>
        <dbReference type="ARBA" id="ARBA00022729"/>
    </source>
</evidence>
<evidence type="ECO:0000313" key="7">
    <source>
        <dbReference type="Proteomes" id="UP000252085"/>
    </source>
</evidence>
<reference evidence="6 7" key="1">
    <citation type="submission" date="2016-04" db="EMBL/GenBank/DDBJ databases">
        <authorList>
            <person name="Evans L.H."/>
            <person name="Alamgir A."/>
            <person name="Owens N."/>
            <person name="Weber N.D."/>
            <person name="Virtaneva K."/>
            <person name="Barbian K."/>
            <person name="Babar A."/>
            <person name="Rosenke K."/>
        </authorList>
    </citation>
    <scope>NUCLEOTIDE SEQUENCE [LARGE SCALE GENOMIC DNA]</scope>
    <source>
        <strain evidence="6">NIES-2108</strain>
    </source>
</reference>
<evidence type="ECO:0000259" key="5">
    <source>
        <dbReference type="Pfam" id="PF13458"/>
    </source>
</evidence>
<dbReference type="PANTHER" id="PTHR30483:SF6">
    <property type="entry name" value="PERIPLASMIC BINDING PROTEIN OF ABC TRANSPORTER FOR NATURAL AMINO ACIDS"/>
    <property type="match status" value="1"/>
</dbReference>
<evidence type="ECO:0000313" key="6">
    <source>
        <dbReference type="EMBL" id="RCJ38571.1"/>
    </source>
</evidence>
<dbReference type="Gene3D" id="3.40.50.2300">
    <property type="match status" value="2"/>
</dbReference>
<comment type="similarity">
    <text evidence="1">Belongs to the leucine-binding protein family.</text>
</comment>
<accession>A0A367RRV6</accession>
<comment type="caution">
    <text evidence="6">The sequence shown here is derived from an EMBL/GenBank/DDBJ whole genome shotgun (WGS) entry which is preliminary data.</text>
</comment>
<protein>
    <submittedName>
        <fullName evidence="6">Branched-chain amino acid ABC transporter substrate-binding protein</fullName>
    </submittedName>
</protein>
<name>A0A367RRV6_NOSPU</name>